<dbReference type="PANTHER" id="PTHR30383">
    <property type="entry name" value="THIOESTERASE 1/PROTEASE 1/LYSOPHOSPHOLIPASE L1"/>
    <property type="match status" value="1"/>
</dbReference>
<dbReference type="Proteomes" id="UP001500449">
    <property type="component" value="Unassembled WGS sequence"/>
</dbReference>
<dbReference type="Pfam" id="PF13472">
    <property type="entry name" value="Lipase_GDSL_2"/>
    <property type="match status" value="1"/>
</dbReference>
<dbReference type="Gene3D" id="3.40.50.1110">
    <property type="entry name" value="SGNH hydrolase"/>
    <property type="match status" value="1"/>
</dbReference>
<dbReference type="RefSeq" id="WP_344426766.1">
    <property type="nucleotide sequence ID" value="NZ_BAAAQK010000028.1"/>
</dbReference>
<protein>
    <recommendedName>
        <fullName evidence="1">SGNH hydrolase-type esterase domain-containing protein</fullName>
    </recommendedName>
</protein>
<proteinExistence type="predicted"/>
<keyword evidence="3" id="KW-1185">Reference proteome</keyword>
<name>A0ABN2NN61_9PSEU</name>
<gene>
    <name evidence="2" type="ORF">GCM10009836_67750</name>
</gene>
<dbReference type="InterPro" id="IPR036514">
    <property type="entry name" value="SGNH_hydro_sf"/>
</dbReference>
<sequence>MGARLAGLLGRVRMLRFGVATLVTAGLVLAAVPAGGEELVGVRTAAEGASPTAQLRVMPLGASSTEGIGSPDTAGYRLPLFRDLAADGVRVNFVGSLRSGPASLPDRDNEGHSGWTLEGMVPYVGGWVRAADPDVVLLHMGTNDIGSGATGQVAAGRLDALLDEIFDAAPQTHVVVAGIWAKMPQRAAARAELARLTPGVIARHRVLGHSVEFVDTSDLLASPTDFSDGLHANAGGYAKIARMWTGRVEGWLSAQRPVPAQAALTR</sequence>
<organism evidence="2 3">
    <name type="scientific">Pseudonocardia ailaonensis</name>
    <dbReference type="NCBI Taxonomy" id="367279"/>
    <lineage>
        <taxon>Bacteria</taxon>
        <taxon>Bacillati</taxon>
        <taxon>Actinomycetota</taxon>
        <taxon>Actinomycetes</taxon>
        <taxon>Pseudonocardiales</taxon>
        <taxon>Pseudonocardiaceae</taxon>
        <taxon>Pseudonocardia</taxon>
    </lineage>
</organism>
<dbReference type="CDD" id="cd01833">
    <property type="entry name" value="XynB_like"/>
    <property type="match status" value="1"/>
</dbReference>
<dbReference type="InterPro" id="IPR013830">
    <property type="entry name" value="SGNH_hydro"/>
</dbReference>
<evidence type="ECO:0000259" key="1">
    <source>
        <dbReference type="Pfam" id="PF13472"/>
    </source>
</evidence>
<evidence type="ECO:0000313" key="3">
    <source>
        <dbReference type="Proteomes" id="UP001500449"/>
    </source>
</evidence>
<accession>A0ABN2NN61</accession>
<evidence type="ECO:0000313" key="2">
    <source>
        <dbReference type="EMBL" id="GAA1876819.1"/>
    </source>
</evidence>
<dbReference type="SUPFAM" id="SSF52266">
    <property type="entry name" value="SGNH hydrolase"/>
    <property type="match status" value="1"/>
</dbReference>
<dbReference type="InterPro" id="IPR051532">
    <property type="entry name" value="Ester_Hydrolysis_Enzymes"/>
</dbReference>
<feature type="domain" description="SGNH hydrolase-type esterase" evidence="1">
    <location>
        <begin position="60"/>
        <end position="238"/>
    </location>
</feature>
<dbReference type="EMBL" id="BAAAQK010000028">
    <property type="protein sequence ID" value="GAA1876819.1"/>
    <property type="molecule type" value="Genomic_DNA"/>
</dbReference>
<reference evidence="2 3" key="1">
    <citation type="journal article" date="2019" name="Int. J. Syst. Evol. Microbiol.">
        <title>The Global Catalogue of Microorganisms (GCM) 10K type strain sequencing project: providing services to taxonomists for standard genome sequencing and annotation.</title>
        <authorList>
            <consortium name="The Broad Institute Genomics Platform"/>
            <consortium name="The Broad Institute Genome Sequencing Center for Infectious Disease"/>
            <person name="Wu L."/>
            <person name="Ma J."/>
        </authorList>
    </citation>
    <scope>NUCLEOTIDE SEQUENCE [LARGE SCALE GENOMIC DNA]</scope>
    <source>
        <strain evidence="2 3">JCM 16009</strain>
    </source>
</reference>
<dbReference type="PANTHER" id="PTHR30383:SF5">
    <property type="entry name" value="SGNH HYDROLASE-TYPE ESTERASE DOMAIN-CONTAINING PROTEIN"/>
    <property type="match status" value="1"/>
</dbReference>
<comment type="caution">
    <text evidence="2">The sequence shown here is derived from an EMBL/GenBank/DDBJ whole genome shotgun (WGS) entry which is preliminary data.</text>
</comment>